<dbReference type="Gene3D" id="1.20.1560.10">
    <property type="entry name" value="ABC transporter type 1, transmembrane domain"/>
    <property type="match status" value="1"/>
</dbReference>
<keyword evidence="4" id="KW-0812">Transmembrane</keyword>
<keyword evidence="7" id="KW-1133">Transmembrane helix</keyword>
<keyword evidence="6 9" id="KW-0067">ATP-binding</keyword>
<dbReference type="AlphaFoldDB" id="A0A4U7JEV1"/>
<evidence type="ECO:0000256" key="2">
    <source>
        <dbReference type="ARBA" id="ARBA00022448"/>
    </source>
</evidence>
<evidence type="ECO:0000256" key="8">
    <source>
        <dbReference type="ARBA" id="ARBA00023136"/>
    </source>
</evidence>
<comment type="subcellular location">
    <subcellularLocation>
        <location evidence="1">Cell membrane</location>
        <topology evidence="1">Multi-pass membrane protein</topology>
    </subcellularLocation>
</comment>
<dbReference type="InterPro" id="IPR017871">
    <property type="entry name" value="ABC_transporter-like_CS"/>
</dbReference>
<accession>A0A4U7JEV1</accession>
<evidence type="ECO:0000256" key="5">
    <source>
        <dbReference type="ARBA" id="ARBA00022741"/>
    </source>
</evidence>
<dbReference type="Pfam" id="PF00664">
    <property type="entry name" value="ABC_membrane"/>
    <property type="match status" value="1"/>
</dbReference>
<sequence>MFKLVKYLKPYLKQVTLGPAFKLFEAILELLIPLMMAKLIDNGVRANNSSYIYMMGGLMVITAITGACSAYICQYYASIASQGFGTTMRNLLFKRVQSFSLNEIDKIGVPSLINRITSDVNQLQFAVAMLIRLVVRVPFLCIGGLIMAMLINLKLSLILLVIMPIFLVFIYIIMSRTVPLYKAVQKKLDTLSVIIRENLSGVRVIRAFARLDKERERFVKSNKEYAEASISVGRISALLNPVTTVVVNLGIAAILWFGGIEVYKGSMTQGEVIAYINYVNMILSALIVLANLVVTFTKAAASANRVNEILELEPSIVDKADFSESIINSDYDLETEKSIKNSSTKVKASNQLKSEEDEKPIIQFKNVSFSYSESSEYALKNISLEINKGQRVGIIGSTGAGKSTLVNLIIRFYDTTEGSVYVEGRNVKDYTQKELRDKIGLVPQKSVLFSGTIEDNLRWGNKEASQEEIEEAARIAQAYDFIVKKEEGFKSMISQGGANLSGGQKQRLAIARAIVKKPEILILDDSMSALDYATDAAFRKMLSEKLSDKTIIMVTQRVSTIKNADLIIVLDDGEIVGMGNNDYLLENCLVYQEIYNSQDEEKEAQNE</sequence>
<evidence type="ECO:0000256" key="3">
    <source>
        <dbReference type="ARBA" id="ARBA00022475"/>
    </source>
</evidence>
<organism evidence="9 10">
    <name type="scientific">Ruminiclostridium herbifermentans</name>
    <dbReference type="NCBI Taxonomy" id="2488810"/>
    <lineage>
        <taxon>Bacteria</taxon>
        <taxon>Bacillati</taxon>
        <taxon>Bacillota</taxon>
        <taxon>Clostridia</taxon>
        <taxon>Eubacteriales</taxon>
        <taxon>Oscillospiraceae</taxon>
        <taxon>Ruminiclostridium</taxon>
    </lineage>
</organism>
<dbReference type="FunFam" id="3.40.50.300:FF:000221">
    <property type="entry name" value="Multidrug ABC transporter ATP-binding protein"/>
    <property type="match status" value="1"/>
</dbReference>
<dbReference type="GO" id="GO:0015421">
    <property type="term" value="F:ABC-type oligopeptide transporter activity"/>
    <property type="evidence" value="ECO:0007669"/>
    <property type="project" value="TreeGrafter"/>
</dbReference>
<gene>
    <name evidence="9" type="ORF">EHE19_012060</name>
</gene>
<dbReference type="PROSITE" id="PS50893">
    <property type="entry name" value="ABC_TRANSPORTER_2"/>
    <property type="match status" value="1"/>
</dbReference>
<evidence type="ECO:0000256" key="7">
    <source>
        <dbReference type="ARBA" id="ARBA00022989"/>
    </source>
</evidence>
<dbReference type="InterPro" id="IPR003439">
    <property type="entry name" value="ABC_transporter-like_ATP-bd"/>
</dbReference>
<evidence type="ECO:0000256" key="4">
    <source>
        <dbReference type="ARBA" id="ARBA00022692"/>
    </source>
</evidence>
<evidence type="ECO:0000256" key="6">
    <source>
        <dbReference type="ARBA" id="ARBA00022840"/>
    </source>
</evidence>
<dbReference type="InterPro" id="IPR036640">
    <property type="entry name" value="ABC1_TM_sf"/>
</dbReference>
<dbReference type="PROSITE" id="PS50929">
    <property type="entry name" value="ABC_TM1F"/>
    <property type="match status" value="1"/>
</dbReference>
<dbReference type="PANTHER" id="PTHR43394">
    <property type="entry name" value="ATP-DEPENDENT PERMEASE MDL1, MITOCHONDRIAL"/>
    <property type="match status" value="1"/>
</dbReference>
<dbReference type="OrthoDB" id="9762778at2"/>
<dbReference type="PROSITE" id="PS00211">
    <property type="entry name" value="ABC_TRANSPORTER_1"/>
    <property type="match status" value="1"/>
</dbReference>
<dbReference type="KEGG" id="rher:EHE19_012060"/>
<dbReference type="InterPro" id="IPR039421">
    <property type="entry name" value="Type_1_exporter"/>
</dbReference>
<keyword evidence="3" id="KW-1003">Cell membrane</keyword>
<dbReference type="Proteomes" id="UP000306409">
    <property type="component" value="Chromosome"/>
</dbReference>
<evidence type="ECO:0000313" key="9">
    <source>
        <dbReference type="EMBL" id="QNU65656.1"/>
    </source>
</evidence>
<dbReference type="PANTHER" id="PTHR43394:SF1">
    <property type="entry name" value="ATP-BINDING CASSETTE SUB-FAMILY B MEMBER 10, MITOCHONDRIAL"/>
    <property type="match status" value="1"/>
</dbReference>
<dbReference type="InterPro" id="IPR011527">
    <property type="entry name" value="ABC1_TM_dom"/>
</dbReference>
<dbReference type="EMBL" id="CP061336">
    <property type="protein sequence ID" value="QNU65656.1"/>
    <property type="molecule type" value="Genomic_DNA"/>
</dbReference>
<dbReference type="GO" id="GO:0005524">
    <property type="term" value="F:ATP binding"/>
    <property type="evidence" value="ECO:0007669"/>
    <property type="project" value="UniProtKB-KW"/>
</dbReference>
<protein>
    <submittedName>
        <fullName evidence="9">ABC transporter ATP-binding protein</fullName>
    </submittedName>
</protein>
<dbReference type="CDD" id="cd18548">
    <property type="entry name" value="ABC_6TM_Tm287_like"/>
    <property type="match status" value="1"/>
</dbReference>
<dbReference type="GO" id="GO:0005886">
    <property type="term" value="C:plasma membrane"/>
    <property type="evidence" value="ECO:0007669"/>
    <property type="project" value="UniProtKB-SubCell"/>
</dbReference>
<dbReference type="Gene3D" id="3.40.50.300">
    <property type="entry name" value="P-loop containing nucleotide triphosphate hydrolases"/>
    <property type="match status" value="1"/>
</dbReference>
<dbReference type="InterPro" id="IPR027417">
    <property type="entry name" value="P-loop_NTPase"/>
</dbReference>
<dbReference type="InterPro" id="IPR003593">
    <property type="entry name" value="AAA+_ATPase"/>
</dbReference>
<keyword evidence="2" id="KW-0813">Transport</keyword>
<keyword evidence="5" id="KW-0547">Nucleotide-binding</keyword>
<evidence type="ECO:0000313" key="10">
    <source>
        <dbReference type="Proteomes" id="UP000306409"/>
    </source>
</evidence>
<keyword evidence="8" id="KW-0472">Membrane</keyword>
<dbReference type="Pfam" id="PF00005">
    <property type="entry name" value="ABC_tran"/>
    <property type="match status" value="1"/>
</dbReference>
<proteinExistence type="predicted"/>
<dbReference type="GO" id="GO:0016887">
    <property type="term" value="F:ATP hydrolysis activity"/>
    <property type="evidence" value="ECO:0007669"/>
    <property type="project" value="InterPro"/>
</dbReference>
<dbReference type="SUPFAM" id="SSF90123">
    <property type="entry name" value="ABC transporter transmembrane region"/>
    <property type="match status" value="1"/>
</dbReference>
<dbReference type="RefSeq" id="WP_137698577.1">
    <property type="nucleotide sequence ID" value="NZ_CP061336.1"/>
</dbReference>
<dbReference type="SUPFAM" id="SSF52540">
    <property type="entry name" value="P-loop containing nucleoside triphosphate hydrolases"/>
    <property type="match status" value="1"/>
</dbReference>
<evidence type="ECO:0000256" key="1">
    <source>
        <dbReference type="ARBA" id="ARBA00004651"/>
    </source>
</evidence>
<name>A0A4U7JEV1_9FIRM</name>
<reference evidence="9 10" key="1">
    <citation type="submission" date="2020-09" db="EMBL/GenBank/DDBJ databases">
        <title>Characterization and genome sequencing of Ruminiclostridium sp. nov. MA18.</title>
        <authorList>
            <person name="Rettenmaier R."/>
            <person name="Kowollik M.-L."/>
            <person name="Liebl W."/>
            <person name="Zverlov V."/>
        </authorList>
    </citation>
    <scope>NUCLEOTIDE SEQUENCE [LARGE SCALE GENOMIC DNA]</scope>
    <source>
        <strain evidence="9 10">MA18</strain>
    </source>
</reference>
<dbReference type="SMART" id="SM00382">
    <property type="entry name" value="AAA"/>
    <property type="match status" value="1"/>
</dbReference>
<keyword evidence="10" id="KW-1185">Reference proteome</keyword>